<gene>
    <name evidence="1" type="ORF">DHETER_LOCUS4188</name>
</gene>
<proteinExistence type="predicted"/>
<name>A0ACA9LET7_9GLOM</name>
<dbReference type="Proteomes" id="UP000789702">
    <property type="component" value="Unassembled WGS sequence"/>
</dbReference>
<comment type="caution">
    <text evidence="1">The sequence shown here is derived from an EMBL/GenBank/DDBJ whole genome shotgun (WGS) entry which is preliminary data.</text>
</comment>
<evidence type="ECO:0000313" key="2">
    <source>
        <dbReference type="Proteomes" id="UP000789702"/>
    </source>
</evidence>
<accession>A0ACA9LET7</accession>
<dbReference type="EMBL" id="CAJVPU010004030">
    <property type="protein sequence ID" value="CAG8526968.1"/>
    <property type="molecule type" value="Genomic_DNA"/>
</dbReference>
<feature type="non-terminal residue" evidence="1">
    <location>
        <position position="1"/>
    </location>
</feature>
<sequence length="105" mass="11962">WNRDVENTTPVLPIEEVKHSSSIISRRSQRYSPYPASPHDNTNINNPGMRNSKQNISVLLPPIETLSPQPPPYSRATDKAQNNNQSQDSSNYELNSSYLEFNTYL</sequence>
<evidence type="ECO:0000313" key="1">
    <source>
        <dbReference type="EMBL" id="CAG8526968.1"/>
    </source>
</evidence>
<keyword evidence="2" id="KW-1185">Reference proteome</keyword>
<protein>
    <submittedName>
        <fullName evidence="1">16486_t:CDS:1</fullName>
    </submittedName>
</protein>
<reference evidence="1" key="1">
    <citation type="submission" date="2021-06" db="EMBL/GenBank/DDBJ databases">
        <authorList>
            <person name="Kallberg Y."/>
            <person name="Tangrot J."/>
            <person name="Rosling A."/>
        </authorList>
    </citation>
    <scope>NUCLEOTIDE SEQUENCE</scope>
    <source>
        <strain evidence="1">IL203A</strain>
    </source>
</reference>
<organism evidence="1 2">
    <name type="scientific">Dentiscutata heterogama</name>
    <dbReference type="NCBI Taxonomy" id="1316150"/>
    <lineage>
        <taxon>Eukaryota</taxon>
        <taxon>Fungi</taxon>
        <taxon>Fungi incertae sedis</taxon>
        <taxon>Mucoromycota</taxon>
        <taxon>Glomeromycotina</taxon>
        <taxon>Glomeromycetes</taxon>
        <taxon>Diversisporales</taxon>
        <taxon>Gigasporaceae</taxon>
        <taxon>Dentiscutata</taxon>
    </lineage>
</organism>